<name>A0A1H9LC68_9LACT</name>
<reference evidence="2 3" key="1">
    <citation type="submission" date="2016-10" db="EMBL/GenBank/DDBJ databases">
        <authorList>
            <person name="de Groot N.N."/>
        </authorList>
    </citation>
    <scope>NUCLEOTIDE SEQUENCE [LARGE SCALE GENOMIC DNA]</scope>
    <source>
        <strain evidence="2 3">DSM 15827</strain>
    </source>
</reference>
<proteinExistence type="predicted"/>
<evidence type="ECO:0000259" key="1">
    <source>
        <dbReference type="Pfam" id="PF12323"/>
    </source>
</evidence>
<dbReference type="RefSeq" id="WP_177159548.1">
    <property type="nucleotide sequence ID" value="NZ_FOGF01000018.1"/>
</dbReference>
<dbReference type="Proteomes" id="UP000198556">
    <property type="component" value="Unassembled WGS sequence"/>
</dbReference>
<dbReference type="AlphaFoldDB" id="A0A1H9LC68"/>
<evidence type="ECO:0000313" key="2">
    <source>
        <dbReference type="EMBL" id="SER08745.1"/>
    </source>
</evidence>
<organism evidence="2 3">
    <name type="scientific">Granulicatella balaenopterae</name>
    <dbReference type="NCBI Taxonomy" id="137733"/>
    <lineage>
        <taxon>Bacteria</taxon>
        <taxon>Bacillati</taxon>
        <taxon>Bacillota</taxon>
        <taxon>Bacilli</taxon>
        <taxon>Lactobacillales</taxon>
        <taxon>Carnobacteriaceae</taxon>
        <taxon>Granulicatella</taxon>
    </lineage>
</organism>
<evidence type="ECO:0000313" key="3">
    <source>
        <dbReference type="Proteomes" id="UP000198556"/>
    </source>
</evidence>
<accession>A0A1H9LC68</accession>
<dbReference type="EMBL" id="FOGF01000018">
    <property type="protein sequence ID" value="SER08745.1"/>
    <property type="molecule type" value="Genomic_DNA"/>
</dbReference>
<dbReference type="InterPro" id="IPR021027">
    <property type="entry name" value="Transposase_put_HTH"/>
</dbReference>
<dbReference type="STRING" id="137733.SAMN05421767_11830"/>
<dbReference type="Pfam" id="PF12323">
    <property type="entry name" value="HTH_OrfB_IS605"/>
    <property type="match status" value="1"/>
</dbReference>
<protein>
    <submittedName>
        <fullName evidence="2">Putative transposase</fullName>
    </submittedName>
</protein>
<keyword evidence="3" id="KW-1185">Reference proteome</keyword>
<feature type="domain" description="Transposase putative helix-turn-helix" evidence="1">
    <location>
        <begin position="1"/>
        <end position="43"/>
    </location>
</feature>
<gene>
    <name evidence="2" type="ORF">SAMN05421767_11830</name>
</gene>
<sequence length="60" mass="7291">MILARKVRLKPTKAQKQKLWQSATTARFIYNWTLKRQEENYKNINKTKEVKRLKKKAKKS</sequence>